<dbReference type="GO" id="GO:0015171">
    <property type="term" value="F:amino acid transmembrane transporter activity"/>
    <property type="evidence" value="ECO:0007669"/>
    <property type="project" value="TreeGrafter"/>
</dbReference>
<dbReference type="InterPro" id="IPR001123">
    <property type="entry name" value="LeuE-type"/>
</dbReference>
<sequence>MLFEPTRLSAFLLAGLVLNLTPGPDTMYVLARSMGQGRSAGFVSALGICVGCLFHIAAAALGLSALLATSAMAFLVVKWVGALYLVWMGVQMLRSKRGPDAVQALAPTSLGRIFRDGVVTNVLNPKVALFFLAFLPQFVDPARGDAGLQFVLLGLLFDVTGTLWLCFIAAVAGAFGGWLRKSPRFAVWQQRVTGGVFVALGARLALQERT</sequence>
<dbReference type="Proteomes" id="UP000183760">
    <property type="component" value="Unassembled WGS sequence"/>
</dbReference>
<organism evidence="7 10">
    <name type="scientific">Myxococcus fulvus</name>
    <dbReference type="NCBI Taxonomy" id="33"/>
    <lineage>
        <taxon>Bacteria</taxon>
        <taxon>Pseudomonadati</taxon>
        <taxon>Myxococcota</taxon>
        <taxon>Myxococcia</taxon>
        <taxon>Myxococcales</taxon>
        <taxon>Cystobacterineae</taxon>
        <taxon>Myxococcaceae</taxon>
        <taxon>Myxococcus</taxon>
    </lineage>
</organism>
<gene>
    <name evidence="7" type="ORF">MFU01_34090</name>
    <name evidence="8" type="ORF">SAMN05443572_106203</name>
</gene>
<reference evidence="8 9" key="1">
    <citation type="submission" date="2016-10" db="EMBL/GenBank/DDBJ databases">
        <authorList>
            <person name="Varghese N."/>
            <person name="Submissions S."/>
        </authorList>
    </citation>
    <scope>NUCLEOTIDE SEQUENCE [LARGE SCALE GENOMIC DNA]</scope>
    <source>
        <strain evidence="8 9">DSM 16525</strain>
    </source>
</reference>
<feature type="transmembrane region" description="Helical" evidence="6">
    <location>
        <begin position="67"/>
        <end position="87"/>
    </location>
</feature>
<evidence type="ECO:0000256" key="1">
    <source>
        <dbReference type="ARBA" id="ARBA00004651"/>
    </source>
</evidence>
<feature type="transmembrane region" description="Helical" evidence="6">
    <location>
        <begin position="118"/>
        <end position="138"/>
    </location>
</feature>
<dbReference type="Pfam" id="PF01810">
    <property type="entry name" value="LysE"/>
    <property type="match status" value="1"/>
</dbReference>
<feature type="transmembrane region" description="Helical" evidence="6">
    <location>
        <begin position="42"/>
        <end position="61"/>
    </location>
</feature>
<proteinExistence type="predicted"/>
<evidence type="ECO:0000256" key="5">
    <source>
        <dbReference type="ARBA" id="ARBA00023136"/>
    </source>
</evidence>
<dbReference type="EMBL" id="BJXR01000028">
    <property type="protein sequence ID" value="GEN08372.1"/>
    <property type="molecule type" value="Genomic_DNA"/>
</dbReference>
<keyword evidence="9" id="KW-1185">Reference proteome</keyword>
<evidence type="ECO:0000313" key="8">
    <source>
        <dbReference type="EMBL" id="SEU20925.1"/>
    </source>
</evidence>
<dbReference type="GO" id="GO:0005886">
    <property type="term" value="C:plasma membrane"/>
    <property type="evidence" value="ECO:0007669"/>
    <property type="project" value="UniProtKB-SubCell"/>
</dbReference>
<keyword evidence="4 6" id="KW-1133">Transmembrane helix</keyword>
<dbReference type="PANTHER" id="PTHR30086">
    <property type="entry name" value="ARGININE EXPORTER PROTEIN ARGO"/>
    <property type="match status" value="1"/>
</dbReference>
<dbReference type="AlphaFoldDB" id="A0A511T484"/>
<evidence type="ECO:0000256" key="6">
    <source>
        <dbReference type="SAM" id="Phobius"/>
    </source>
</evidence>
<evidence type="ECO:0000313" key="10">
    <source>
        <dbReference type="Proteomes" id="UP000321514"/>
    </source>
</evidence>
<comment type="subcellular location">
    <subcellularLocation>
        <location evidence="1">Cell membrane</location>
        <topology evidence="1">Multi-pass membrane protein</topology>
    </subcellularLocation>
</comment>
<evidence type="ECO:0000256" key="3">
    <source>
        <dbReference type="ARBA" id="ARBA00022692"/>
    </source>
</evidence>
<feature type="transmembrane region" description="Helical" evidence="6">
    <location>
        <begin position="150"/>
        <end position="175"/>
    </location>
</feature>
<evidence type="ECO:0000256" key="2">
    <source>
        <dbReference type="ARBA" id="ARBA00022475"/>
    </source>
</evidence>
<protein>
    <submittedName>
        <fullName evidence="7">Lysine transporter LysE</fullName>
    </submittedName>
    <submittedName>
        <fullName evidence="8">Threonine/homoserine/homoserine lactone efflux protein</fullName>
    </submittedName>
</protein>
<feature type="transmembrane region" description="Helical" evidence="6">
    <location>
        <begin position="12"/>
        <end position="30"/>
    </location>
</feature>
<dbReference type="PIRSF" id="PIRSF006324">
    <property type="entry name" value="LeuE"/>
    <property type="match status" value="1"/>
</dbReference>
<dbReference type="OrthoDB" id="9807053at2"/>
<dbReference type="PANTHER" id="PTHR30086:SF20">
    <property type="entry name" value="ARGININE EXPORTER PROTEIN ARGO-RELATED"/>
    <property type="match status" value="1"/>
</dbReference>
<dbReference type="EMBL" id="FOIB01000006">
    <property type="protein sequence ID" value="SEU20925.1"/>
    <property type="molecule type" value="Genomic_DNA"/>
</dbReference>
<name>A0A511T484_MYXFU</name>
<dbReference type="STRING" id="1334629.MFUL124B02_30310"/>
<evidence type="ECO:0000313" key="7">
    <source>
        <dbReference type="EMBL" id="GEN08372.1"/>
    </source>
</evidence>
<keyword evidence="5 6" id="KW-0472">Membrane</keyword>
<accession>A0A511T484</accession>
<keyword evidence="3 6" id="KW-0812">Transmembrane</keyword>
<dbReference type="Proteomes" id="UP000321514">
    <property type="component" value="Unassembled WGS sequence"/>
</dbReference>
<reference evidence="7 10" key="2">
    <citation type="submission" date="2019-07" db="EMBL/GenBank/DDBJ databases">
        <title>Whole genome shotgun sequence of Myxococcus fulvus NBRC 100333.</title>
        <authorList>
            <person name="Hosoyama A."/>
            <person name="Uohara A."/>
            <person name="Ohji S."/>
            <person name="Ichikawa N."/>
        </authorList>
    </citation>
    <scope>NUCLEOTIDE SEQUENCE [LARGE SCALE GENOMIC DNA]</scope>
    <source>
        <strain evidence="7 10">NBRC 100333</strain>
    </source>
</reference>
<keyword evidence="2" id="KW-1003">Cell membrane</keyword>
<comment type="caution">
    <text evidence="7">The sequence shown here is derived from an EMBL/GenBank/DDBJ whole genome shotgun (WGS) entry which is preliminary data.</text>
</comment>
<evidence type="ECO:0000313" key="9">
    <source>
        <dbReference type="Proteomes" id="UP000183760"/>
    </source>
</evidence>
<evidence type="ECO:0000256" key="4">
    <source>
        <dbReference type="ARBA" id="ARBA00022989"/>
    </source>
</evidence>